<keyword evidence="2" id="KW-1185">Reference proteome</keyword>
<accession>A0AAV4HK74</accession>
<dbReference type="EMBL" id="BMAT01005613">
    <property type="protein sequence ID" value="GFR97080.1"/>
    <property type="molecule type" value="Genomic_DNA"/>
</dbReference>
<organism evidence="1 2">
    <name type="scientific">Elysia marginata</name>
    <dbReference type="NCBI Taxonomy" id="1093978"/>
    <lineage>
        <taxon>Eukaryota</taxon>
        <taxon>Metazoa</taxon>
        <taxon>Spiralia</taxon>
        <taxon>Lophotrochozoa</taxon>
        <taxon>Mollusca</taxon>
        <taxon>Gastropoda</taxon>
        <taxon>Heterobranchia</taxon>
        <taxon>Euthyneura</taxon>
        <taxon>Panpulmonata</taxon>
        <taxon>Sacoglossa</taxon>
        <taxon>Placobranchoidea</taxon>
        <taxon>Plakobranchidae</taxon>
        <taxon>Elysia</taxon>
    </lineage>
</organism>
<sequence length="226" mass="26370">MSTEEEEGASSFLTWKTEMSEKSPTFLYWSLIEHFETLILIFVRAHREKNFKLYVEALEELIPLFFAMDHANYARWTSIHVRDMKSLPSTTMNEFIHHKHWVLSKTDNKFSSIPFDQAHEQENKLAKGSGGVIGITQNPSALKRWMPSGPEISRLIDQFEDTCMDENEERQHPHHEQNLQTQKTFQVQVNKLLNTFEEMGNPFLDDFAELVSLDSRTCVDMSVDKL</sequence>
<gene>
    <name evidence="1" type="ORF">ElyMa_002737400</name>
</gene>
<dbReference type="Proteomes" id="UP000762676">
    <property type="component" value="Unassembled WGS sequence"/>
</dbReference>
<protein>
    <submittedName>
        <fullName evidence="1">Uncharacterized protein</fullName>
    </submittedName>
</protein>
<proteinExistence type="predicted"/>
<name>A0AAV4HK74_9GAST</name>
<dbReference type="AlphaFoldDB" id="A0AAV4HK74"/>
<evidence type="ECO:0000313" key="2">
    <source>
        <dbReference type="Proteomes" id="UP000762676"/>
    </source>
</evidence>
<dbReference type="PANTHER" id="PTHR47018">
    <property type="entry name" value="CXC DOMAIN-CONTAINING PROTEIN-RELATED"/>
    <property type="match status" value="1"/>
</dbReference>
<evidence type="ECO:0000313" key="1">
    <source>
        <dbReference type="EMBL" id="GFR97080.1"/>
    </source>
</evidence>
<comment type="caution">
    <text evidence="1">The sequence shown here is derived from an EMBL/GenBank/DDBJ whole genome shotgun (WGS) entry which is preliminary data.</text>
</comment>
<dbReference type="PANTHER" id="PTHR47018:SF2">
    <property type="entry name" value="TESMIN_TSO1-LIKE CXC DOMAIN-CONTAINING PROTEIN"/>
    <property type="match status" value="1"/>
</dbReference>
<reference evidence="1 2" key="1">
    <citation type="journal article" date="2021" name="Elife">
        <title>Chloroplast acquisition without the gene transfer in kleptoplastic sea slugs, Plakobranchus ocellatus.</title>
        <authorList>
            <person name="Maeda T."/>
            <person name="Takahashi S."/>
            <person name="Yoshida T."/>
            <person name="Shimamura S."/>
            <person name="Takaki Y."/>
            <person name="Nagai Y."/>
            <person name="Toyoda A."/>
            <person name="Suzuki Y."/>
            <person name="Arimoto A."/>
            <person name="Ishii H."/>
            <person name="Satoh N."/>
            <person name="Nishiyama T."/>
            <person name="Hasebe M."/>
            <person name="Maruyama T."/>
            <person name="Minagawa J."/>
            <person name="Obokata J."/>
            <person name="Shigenobu S."/>
        </authorList>
    </citation>
    <scope>NUCLEOTIDE SEQUENCE [LARGE SCALE GENOMIC DNA]</scope>
</reference>